<dbReference type="EMBL" id="JAIWYP010000007">
    <property type="protein sequence ID" value="KAH3800556.1"/>
    <property type="molecule type" value="Genomic_DNA"/>
</dbReference>
<evidence type="ECO:0000313" key="2">
    <source>
        <dbReference type="Proteomes" id="UP000828390"/>
    </source>
</evidence>
<name>A0A9D4J5H5_DREPO</name>
<evidence type="ECO:0000313" key="1">
    <source>
        <dbReference type="EMBL" id="KAH3800556.1"/>
    </source>
</evidence>
<reference evidence="1" key="2">
    <citation type="submission" date="2020-11" db="EMBL/GenBank/DDBJ databases">
        <authorList>
            <person name="McCartney M.A."/>
            <person name="Auch B."/>
            <person name="Kono T."/>
            <person name="Mallez S."/>
            <person name="Becker A."/>
            <person name="Gohl D.M."/>
            <person name="Silverstein K.A.T."/>
            <person name="Koren S."/>
            <person name="Bechman K.B."/>
            <person name="Herman A."/>
            <person name="Abrahante J.E."/>
            <person name="Garbe J."/>
        </authorList>
    </citation>
    <scope>NUCLEOTIDE SEQUENCE</scope>
    <source>
        <strain evidence="1">Duluth1</strain>
        <tissue evidence="1">Whole animal</tissue>
    </source>
</reference>
<dbReference type="AlphaFoldDB" id="A0A9D4J5H5"/>
<sequence>MITFKYLKATASKDGNSTAEVRIIIATETASMVTLIKETMRMLLMQIDPLHTSKLCIQI</sequence>
<reference evidence="1" key="1">
    <citation type="journal article" date="2019" name="bioRxiv">
        <title>The Genome of the Zebra Mussel, Dreissena polymorpha: A Resource for Invasive Species Research.</title>
        <authorList>
            <person name="McCartney M.A."/>
            <person name="Auch B."/>
            <person name="Kono T."/>
            <person name="Mallez S."/>
            <person name="Zhang Y."/>
            <person name="Obille A."/>
            <person name="Becker A."/>
            <person name="Abrahante J.E."/>
            <person name="Garbe J."/>
            <person name="Badalamenti J.P."/>
            <person name="Herman A."/>
            <person name="Mangelson H."/>
            <person name="Liachko I."/>
            <person name="Sullivan S."/>
            <person name="Sone E.D."/>
            <person name="Koren S."/>
            <person name="Silverstein K.A.T."/>
            <person name="Beckman K.B."/>
            <person name="Gohl D.M."/>
        </authorList>
    </citation>
    <scope>NUCLEOTIDE SEQUENCE</scope>
    <source>
        <strain evidence="1">Duluth1</strain>
        <tissue evidence="1">Whole animal</tissue>
    </source>
</reference>
<proteinExistence type="predicted"/>
<gene>
    <name evidence="1" type="ORF">DPMN_154189</name>
</gene>
<organism evidence="1 2">
    <name type="scientific">Dreissena polymorpha</name>
    <name type="common">Zebra mussel</name>
    <name type="synonym">Mytilus polymorpha</name>
    <dbReference type="NCBI Taxonomy" id="45954"/>
    <lineage>
        <taxon>Eukaryota</taxon>
        <taxon>Metazoa</taxon>
        <taxon>Spiralia</taxon>
        <taxon>Lophotrochozoa</taxon>
        <taxon>Mollusca</taxon>
        <taxon>Bivalvia</taxon>
        <taxon>Autobranchia</taxon>
        <taxon>Heteroconchia</taxon>
        <taxon>Euheterodonta</taxon>
        <taxon>Imparidentia</taxon>
        <taxon>Neoheterodontei</taxon>
        <taxon>Myida</taxon>
        <taxon>Dreissenoidea</taxon>
        <taxon>Dreissenidae</taxon>
        <taxon>Dreissena</taxon>
    </lineage>
</organism>
<accession>A0A9D4J5H5</accession>
<protein>
    <submittedName>
        <fullName evidence="1">Uncharacterized protein</fullName>
    </submittedName>
</protein>
<comment type="caution">
    <text evidence="1">The sequence shown here is derived from an EMBL/GenBank/DDBJ whole genome shotgun (WGS) entry which is preliminary data.</text>
</comment>
<dbReference type="Proteomes" id="UP000828390">
    <property type="component" value="Unassembled WGS sequence"/>
</dbReference>
<keyword evidence="2" id="KW-1185">Reference proteome</keyword>